<dbReference type="SUPFAM" id="SSF46942">
    <property type="entry name" value="Elongation factor TFIIS domain 2"/>
    <property type="match status" value="1"/>
</dbReference>
<dbReference type="GO" id="GO:0006351">
    <property type="term" value="P:DNA-templated transcription"/>
    <property type="evidence" value="ECO:0007669"/>
    <property type="project" value="InterPro"/>
</dbReference>
<protein>
    <recommendedName>
        <fullName evidence="5">TFIIS N-terminal domain-containing protein</fullName>
    </recommendedName>
</protein>
<dbReference type="SMART" id="SM00509">
    <property type="entry name" value="TFS2N"/>
    <property type="match status" value="1"/>
</dbReference>
<comment type="subcellular location">
    <subcellularLocation>
        <location evidence="1 3">Nucleus</location>
    </subcellularLocation>
</comment>
<dbReference type="PANTHER" id="PTHR42927">
    <property type="entry name" value="HELICASE SUPERFAMILY 1 AND 2 DOMAIN-CONTAINING PROTEIN"/>
    <property type="match status" value="1"/>
</dbReference>
<dbReference type="Proteomes" id="UP000722791">
    <property type="component" value="Unassembled WGS sequence"/>
</dbReference>
<dbReference type="InterPro" id="IPR027417">
    <property type="entry name" value="P-loop_NTPase"/>
</dbReference>
<comment type="caution">
    <text evidence="6">The sequence shown here is derived from an EMBL/GenBank/DDBJ whole genome shotgun (WGS) entry which is preliminary data.</text>
</comment>
<feature type="non-terminal residue" evidence="6">
    <location>
        <position position="1025"/>
    </location>
</feature>
<feature type="compositionally biased region" description="Gly residues" evidence="4">
    <location>
        <begin position="111"/>
        <end position="134"/>
    </location>
</feature>
<dbReference type="InterPro" id="IPR036575">
    <property type="entry name" value="TFIIS_cen_dom_sf"/>
</dbReference>
<organism evidence="6 7">
    <name type="scientific">Volvox reticuliferus</name>
    <dbReference type="NCBI Taxonomy" id="1737510"/>
    <lineage>
        <taxon>Eukaryota</taxon>
        <taxon>Viridiplantae</taxon>
        <taxon>Chlorophyta</taxon>
        <taxon>core chlorophytes</taxon>
        <taxon>Chlorophyceae</taxon>
        <taxon>CS clade</taxon>
        <taxon>Chlamydomonadales</taxon>
        <taxon>Volvocaceae</taxon>
        <taxon>Volvox</taxon>
    </lineage>
</organism>
<keyword evidence="2 3" id="KW-0539">Nucleus</keyword>
<feature type="domain" description="TFIIS N-terminal" evidence="5">
    <location>
        <begin position="724"/>
        <end position="795"/>
    </location>
</feature>
<evidence type="ECO:0000256" key="1">
    <source>
        <dbReference type="ARBA" id="ARBA00004123"/>
    </source>
</evidence>
<dbReference type="Pfam" id="PF08711">
    <property type="entry name" value="Med26"/>
    <property type="match status" value="1"/>
</dbReference>
<dbReference type="Gene3D" id="3.40.50.300">
    <property type="entry name" value="P-loop containing nucleotide triphosphate hydrolases"/>
    <property type="match status" value="1"/>
</dbReference>
<dbReference type="Gene3D" id="1.20.930.10">
    <property type="entry name" value="Conserved domain common to transcription factors TFIIS, elongin A, CRSP70"/>
    <property type="match status" value="1"/>
</dbReference>
<evidence type="ECO:0000256" key="3">
    <source>
        <dbReference type="PROSITE-ProRule" id="PRU00649"/>
    </source>
</evidence>
<evidence type="ECO:0000313" key="6">
    <source>
        <dbReference type="EMBL" id="GIM04828.1"/>
    </source>
</evidence>
<evidence type="ECO:0000256" key="2">
    <source>
        <dbReference type="ARBA" id="ARBA00023242"/>
    </source>
</evidence>
<dbReference type="InterPro" id="IPR017923">
    <property type="entry name" value="TFIIS_N"/>
</dbReference>
<feature type="compositionally biased region" description="Polar residues" evidence="4">
    <location>
        <begin position="570"/>
        <end position="581"/>
    </location>
</feature>
<feature type="compositionally biased region" description="Basic and acidic residues" evidence="4">
    <location>
        <begin position="31"/>
        <end position="60"/>
    </location>
</feature>
<dbReference type="PANTHER" id="PTHR42927:SF1">
    <property type="entry name" value="HELICASE SUPERFAMILY 1 AND 2 DOMAIN-CONTAINING PROTEIN"/>
    <property type="match status" value="1"/>
</dbReference>
<feature type="compositionally biased region" description="Gly residues" evidence="4">
    <location>
        <begin position="1"/>
        <end position="11"/>
    </location>
</feature>
<evidence type="ECO:0000256" key="4">
    <source>
        <dbReference type="SAM" id="MobiDB-lite"/>
    </source>
</evidence>
<evidence type="ECO:0000313" key="7">
    <source>
        <dbReference type="Proteomes" id="UP000722791"/>
    </source>
</evidence>
<proteinExistence type="predicted"/>
<feature type="compositionally biased region" description="Low complexity" evidence="4">
    <location>
        <begin position="643"/>
        <end position="653"/>
    </location>
</feature>
<gene>
    <name evidence="6" type="ORF">Vretimale_9323</name>
</gene>
<dbReference type="SUPFAM" id="SSF47676">
    <property type="entry name" value="Conserved domain common to transcription factors TFIIS, elongin A, CRSP70"/>
    <property type="match status" value="1"/>
</dbReference>
<dbReference type="Pfam" id="PF07500">
    <property type="entry name" value="TFIIS_M"/>
    <property type="match status" value="1"/>
</dbReference>
<feature type="compositionally biased region" description="Gly residues" evidence="4">
    <location>
        <begin position="90"/>
        <end position="102"/>
    </location>
</feature>
<accession>A0A8J4LPN0</accession>
<reference evidence="6" key="1">
    <citation type="journal article" date="2021" name="Proc. Natl. Acad. Sci. U.S.A.">
        <title>Three genomes in the algal genus Volvox reveal the fate of a haploid sex-determining region after a transition to homothallism.</title>
        <authorList>
            <person name="Yamamoto K."/>
            <person name="Hamaji T."/>
            <person name="Kawai-Toyooka H."/>
            <person name="Matsuzaki R."/>
            <person name="Takahashi F."/>
            <person name="Nishimura Y."/>
            <person name="Kawachi M."/>
            <person name="Noguchi H."/>
            <person name="Minakuchi Y."/>
            <person name="Umen J.G."/>
            <person name="Toyoda A."/>
            <person name="Nozaki H."/>
        </authorList>
    </citation>
    <scope>NUCLEOTIDE SEQUENCE</scope>
    <source>
        <strain evidence="6">NIES-3785</strain>
    </source>
</reference>
<dbReference type="InterPro" id="IPR003618">
    <property type="entry name" value="TFIIS_cen_dom"/>
</dbReference>
<feature type="region of interest" description="Disordered" evidence="4">
    <location>
        <begin position="524"/>
        <end position="548"/>
    </location>
</feature>
<dbReference type="Gene3D" id="1.10.472.30">
    <property type="entry name" value="Transcription elongation factor S-II, central domain"/>
    <property type="match status" value="1"/>
</dbReference>
<dbReference type="PROSITE" id="PS51319">
    <property type="entry name" value="TFIIS_N"/>
    <property type="match status" value="1"/>
</dbReference>
<feature type="compositionally biased region" description="Acidic residues" evidence="4">
    <location>
        <begin position="19"/>
        <end position="30"/>
    </location>
</feature>
<evidence type="ECO:0000259" key="5">
    <source>
        <dbReference type="PROSITE" id="PS51319"/>
    </source>
</evidence>
<dbReference type="InterPro" id="IPR003617">
    <property type="entry name" value="TFIIS/CRSP70_N_sub"/>
</dbReference>
<feature type="compositionally biased region" description="Low complexity" evidence="4">
    <location>
        <begin position="621"/>
        <end position="631"/>
    </location>
</feature>
<dbReference type="InterPro" id="IPR035441">
    <property type="entry name" value="TFIIS/LEDGF_dom_sf"/>
</dbReference>
<sequence length="1025" mass="104024">SSGSGSSGSGSGSSSVEISDSEGSDSEGSDSEGRDESCSDSDSQLKSEGAEESGSDRDGGSETEGESQSGSGGTEGGHHDAVRLTANGGVSRGGDGEGGGGNRPSTEASTGKGGTLSGGGGSGGGGGGGAGVFAGGHKRLWTGPDVGHSVQVSRGNGGDRAGVSGCRSLFGSDMTTSTRDSDGAARRRRRQGGSTEPANGQIAVRREASQLAVTSTAGAFASAAAKLSAVTAAEEKEAEEGVLLPENGRGRDGATAARTRPLRVPRAMSSSAAAFPTSDDGVEKIGDCGNAGSDEGGNNAVPHQAAVHVTELDVNGRGADPGAARLLVVCSKYETGYDDPRLGAMFLDRALSGARAVQVLGRLNRPGADLHKSATLLGVVDFVNTVGALREAFEAFYDVTTLHTGKHARRLRQERQMERALSRILELLQPAADAAAATAAAPAAATAAGAGGTAATGGDLMALSVSEMAALARKGLSPESRRALEADLGQYVQLAEALRVEMPEMPLPFAAALREKLTADREARERASAALRRSAEAGDVDGGPSVGTPDVQVAVCELEETFSGPIFLTPTRTTQRAPDSSSGGGDRAGPSARPRDGGASEEPGTELAAVATAPPPRLRGRPLQGQSRGRQGASGAGGRIRSRGAADSGGSSSLERNVRKNRPLSEIIAAANASLDSRYERQLAAGFRELCARLTTATAAAATAAAAAAATAKDGPDGQPASAGASATIAAPYGEDVYDLLSLLRRLSLWPVTVERLRVTGAGREVAKLRKHSCPQVAHLARTLIARWKALAANASAANNKPNGKAAGVAAKGRATSPTDPEVAAAAAATAVANRTAIVDEQLREKVRTMLAASLRTHVEAAARAGNRVPEPADLGPERLALTAHDLEAAVFQAHGQDGTSYKSQTRMLVGALKHADGVAVDLLSGTTDPRVMATADSMALAPASVRAQAEEVARKKRLEMEAWEKLAGQGGGASTYKSAATVCPSCGGSGATVHNVLSGGTYAQERVQIQKFVCDHCGSTWRND</sequence>
<dbReference type="AlphaFoldDB" id="A0A8J4LPN0"/>
<feature type="region of interest" description="Disordered" evidence="4">
    <location>
        <begin position="1"/>
        <end position="201"/>
    </location>
</feature>
<dbReference type="EMBL" id="BNCQ01000017">
    <property type="protein sequence ID" value="GIM04828.1"/>
    <property type="molecule type" value="Genomic_DNA"/>
</dbReference>
<dbReference type="GO" id="GO:0005634">
    <property type="term" value="C:nucleus"/>
    <property type="evidence" value="ECO:0007669"/>
    <property type="project" value="UniProtKB-SubCell"/>
</dbReference>
<name>A0A8J4LPN0_9CHLO</name>
<feature type="region of interest" description="Disordered" evidence="4">
    <location>
        <begin position="565"/>
        <end position="658"/>
    </location>
</feature>